<name>A0ABN0ZQ98_9BACI</name>
<keyword evidence="2" id="KW-1185">Reference proteome</keyword>
<accession>A0ABN0ZQ98</accession>
<proteinExistence type="predicted"/>
<gene>
    <name evidence="1" type="ORF">GCM10008935_07910</name>
</gene>
<evidence type="ECO:0000313" key="2">
    <source>
        <dbReference type="Proteomes" id="UP001500740"/>
    </source>
</evidence>
<organism evidence="1 2">
    <name type="scientific">Alkalibacillus silvisoli</name>
    <dbReference type="NCBI Taxonomy" id="392823"/>
    <lineage>
        <taxon>Bacteria</taxon>
        <taxon>Bacillati</taxon>
        <taxon>Bacillota</taxon>
        <taxon>Bacilli</taxon>
        <taxon>Bacillales</taxon>
        <taxon>Bacillaceae</taxon>
        <taxon>Alkalibacillus</taxon>
    </lineage>
</organism>
<dbReference type="Proteomes" id="UP001500740">
    <property type="component" value="Unassembled WGS sequence"/>
</dbReference>
<sequence>MRIKIIEAETPEKAEYEINDFIEHCIQNVFKIVDITSHVTVDTNDYYSYTFIVKYKK</sequence>
<reference evidence="1 2" key="1">
    <citation type="journal article" date="2019" name="Int. J. Syst. Evol. Microbiol.">
        <title>The Global Catalogue of Microorganisms (GCM) 10K type strain sequencing project: providing services to taxonomists for standard genome sequencing and annotation.</title>
        <authorList>
            <consortium name="The Broad Institute Genomics Platform"/>
            <consortium name="The Broad Institute Genome Sequencing Center for Infectious Disease"/>
            <person name="Wu L."/>
            <person name="Ma J."/>
        </authorList>
    </citation>
    <scope>NUCLEOTIDE SEQUENCE [LARGE SCALE GENOMIC DNA]</scope>
    <source>
        <strain evidence="1 2">JCM 14193</strain>
    </source>
</reference>
<evidence type="ECO:0008006" key="3">
    <source>
        <dbReference type="Google" id="ProtNLM"/>
    </source>
</evidence>
<evidence type="ECO:0000313" key="1">
    <source>
        <dbReference type="EMBL" id="GAA0455471.1"/>
    </source>
</evidence>
<dbReference type="EMBL" id="BAAACZ010000008">
    <property type="protein sequence ID" value="GAA0455471.1"/>
    <property type="molecule type" value="Genomic_DNA"/>
</dbReference>
<comment type="caution">
    <text evidence="1">The sequence shown here is derived from an EMBL/GenBank/DDBJ whole genome shotgun (WGS) entry which is preliminary data.</text>
</comment>
<protein>
    <recommendedName>
        <fullName evidence="3">DUF2758 domain-containing protein</fullName>
    </recommendedName>
</protein>